<accession>A0ABT1SFD9</accession>
<dbReference type="InterPro" id="IPR050922">
    <property type="entry name" value="LytR/CpsA/Psr_CW_biosynth"/>
</dbReference>
<sequence>MRTFSKVFIVSFVCFLIAIFIGSYSYVKEKDIKLESEQSYPIAEKMDIGKTIAKKLEIAPKEPEVYSNLNEAIEKSNRVNFIVLGMEDVRTDTIIFASFCPDTKKVSLVNVPRDTYIHRKGYNTAEQRKINSIYGDHGVEGVKKTISHILEDIPIHHYVMLDYKGVEKIVDGLGGIEVDVPFPMKYRDPTAKPPLHIDISPGKQTLDGKKSIEFLRYRKGNNNKGGYIDGDLGRIKAQQGFIQSFIGKASDNILTVLTKGFSHVKTDLNLMDTLSYGRKTIGMTNEDFETLTLPGKAEFRKIQKKVLSYFIYDKKETTKLLEKIYNVKSPNP</sequence>
<keyword evidence="5" id="KW-1185">Reference proteome</keyword>
<dbReference type="InterPro" id="IPR004474">
    <property type="entry name" value="LytR_CpsA_psr"/>
</dbReference>
<dbReference type="RefSeq" id="WP_216560813.1">
    <property type="nucleotide sequence ID" value="NZ_JAHLOH010000043.1"/>
</dbReference>
<dbReference type="Proteomes" id="UP001524478">
    <property type="component" value="Unassembled WGS sequence"/>
</dbReference>
<evidence type="ECO:0000313" key="4">
    <source>
        <dbReference type="EMBL" id="MCQ4925209.1"/>
    </source>
</evidence>
<reference evidence="4 5" key="1">
    <citation type="submission" date="2022-06" db="EMBL/GenBank/DDBJ databases">
        <title>Isolation of gut microbiota from human fecal samples.</title>
        <authorList>
            <person name="Pamer E.G."/>
            <person name="Barat B."/>
            <person name="Waligurski E."/>
            <person name="Medina S."/>
            <person name="Paddock L."/>
            <person name="Mostad J."/>
        </authorList>
    </citation>
    <scope>NUCLEOTIDE SEQUENCE [LARGE SCALE GENOMIC DNA]</scope>
    <source>
        <strain evidence="4 5">DFI.7.95</strain>
    </source>
</reference>
<comment type="similarity">
    <text evidence="1">Belongs to the LytR/CpsA/Psr (LCP) family.</text>
</comment>
<comment type="caution">
    <text evidence="4">The sequence shown here is derived from an EMBL/GenBank/DDBJ whole genome shotgun (WGS) entry which is preliminary data.</text>
</comment>
<dbReference type="PANTHER" id="PTHR33392:SF6">
    <property type="entry name" value="POLYISOPRENYL-TEICHOIC ACID--PEPTIDOGLYCAN TEICHOIC ACID TRANSFERASE TAGU"/>
    <property type="match status" value="1"/>
</dbReference>
<dbReference type="NCBIfam" id="TIGR00350">
    <property type="entry name" value="lytR_cpsA_psr"/>
    <property type="match status" value="1"/>
</dbReference>
<evidence type="ECO:0000256" key="2">
    <source>
        <dbReference type="SAM" id="Phobius"/>
    </source>
</evidence>
<dbReference type="Pfam" id="PF03816">
    <property type="entry name" value="LytR_cpsA_psr"/>
    <property type="match status" value="1"/>
</dbReference>
<protein>
    <submittedName>
        <fullName evidence="4">LCP family protein</fullName>
    </submittedName>
</protein>
<proteinExistence type="inferred from homology"/>
<feature type="transmembrane region" description="Helical" evidence="2">
    <location>
        <begin position="7"/>
        <end position="27"/>
    </location>
</feature>
<dbReference type="EMBL" id="JANGAC010000019">
    <property type="protein sequence ID" value="MCQ4925209.1"/>
    <property type="molecule type" value="Genomic_DNA"/>
</dbReference>
<name>A0ABT1SFD9_9FIRM</name>
<keyword evidence="2" id="KW-1133">Transmembrane helix</keyword>
<evidence type="ECO:0000313" key="5">
    <source>
        <dbReference type="Proteomes" id="UP001524478"/>
    </source>
</evidence>
<dbReference type="PANTHER" id="PTHR33392">
    <property type="entry name" value="POLYISOPRENYL-TEICHOIC ACID--PEPTIDOGLYCAN TEICHOIC ACID TRANSFERASE TAGU"/>
    <property type="match status" value="1"/>
</dbReference>
<evidence type="ECO:0000256" key="1">
    <source>
        <dbReference type="ARBA" id="ARBA00006068"/>
    </source>
</evidence>
<gene>
    <name evidence="4" type="ORF">NE686_19050</name>
</gene>
<keyword evidence="2" id="KW-0472">Membrane</keyword>
<feature type="domain" description="Cell envelope-related transcriptional attenuator" evidence="3">
    <location>
        <begin position="90"/>
        <end position="249"/>
    </location>
</feature>
<organism evidence="4 5">
    <name type="scientific">Tissierella carlieri</name>
    <dbReference type="NCBI Taxonomy" id="689904"/>
    <lineage>
        <taxon>Bacteria</taxon>
        <taxon>Bacillati</taxon>
        <taxon>Bacillota</taxon>
        <taxon>Tissierellia</taxon>
        <taxon>Tissierellales</taxon>
        <taxon>Tissierellaceae</taxon>
        <taxon>Tissierella</taxon>
    </lineage>
</organism>
<evidence type="ECO:0000259" key="3">
    <source>
        <dbReference type="Pfam" id="PF03816"/>
    </source>
</evidence>
<keyword evidence="2" id="KW-0812">Transmembrane</keyword>